<protein>
    <submittedName>
        <fullName evidence="3">VCBS repeat-containing protein</fullName>
    </submittedName>
</protein>
<dbReference type="EMBL" id="JADOGI010000440">
    <property type="protein sequence ID" value="MBF8194524.1"/>
    <property type="molecule type" value="Genomic_DNA"/>
</dbReference>
<gene>
    <name evidence="3" type="ORF">ITP53_54495</name>
</gene>
<evidence type="ECO:0000256" key="1">
    <source>
        <dbReference type="ARBA" id="ARBA00022729"/>
    </source>
</evidence>
<dbReference type="PANTHER" id="PTHR44103:SF1">
    <property type="entry name" value="PROPROTEIN CONVERTASE P"/>
    <property type="match status" value="1"/>
</dbReference>
<dbReference type="RefSeq" id="WP_195903338.1">
    <property type="nucleotide sequence ID" value="NZ_JADOGI010000440.1"/>
</dbReference>
<dbReference type="SUPFAM" id="SSF69318">
    <property type="entry name" value="Integrin alpha N-terminal domain"/>
    <property type="match status" value="1"/>
</dbReference>
<comment type="caution">
    <text evidence="3">The sequence shown here is derived from an EMBL/GenBank/DDBJ whole genome shotgun (WGS) entry which is preliminary data.</text>
</comment>
<keyword evidence="1 2" id="KW-0732">Signal</keyword>
<feature type="chain" id="PRO_5037712825" evidence="2">
    <location>
        <begin position="33"/>
        <end position="201"/>
    </location>
</feature>
<evidence type="ECO:0000313" key="3">
    <source>
        <dbReference type="EMBL" id="MBF8194524.1"/>
    </source>
</evidence>
<name>A0A931F410_9ACTN</name>
<sequence length="201" mass="21922">MKSIRRLSARSCAAVVLLAAITALPLSTPAQASAREEIRTVGAADWDGDGHQDIVAYAANTGLLWLYPGESKRGYSSQQRVQIGTGLNVFGAADWDGDGHQDLVAGTKTFPSPYLMWLYPGESKRGFSNQPRVQIGHGWDGYWLEGFVDWDGDGHQDIVAVDDGNGLMWLYPGENKRGYSSQARVQIGHGWCGYRLSCQGT</sequence>
<keyword evidence="4" id="KW-1185">Reference proteome</keyword>
<evidence type="ECO:0000313" key="4">
    <source>
        <dbReference type="Proteomes" id="UP000605361"/>
    </source>
</evidence>
<accession>A0A931F410</accession>
<dbReference type="Gene3D" id="2.130.10.130">
    <property type="entry name" value="Integrin alpha, N-terminal"/>
    <property type="match status" value="1"/>
</dbReference>
<organism evidence="3 4">
    <name type="scientific">Nonomuraea cypriaca</name>
    <dbReference type="NCBI Taxonomy" id="1187855"/>
    <lineage>
        <taxon>Bacteria</taxon>
        <taxon>Bacillati</taxon>
        <taxon>Actinomycetota</taxon>
        <taxon>Actinomycetes</taxon>
        <taxon>Streptosporangiales</taxon>
        <taxon>Streptosporangiaceae</taxon>
        <taxon>Nonomuraea</taxon>
    </lineage>
</organism>
<dbReference type="AlphaFoldDB" id="A0A931F410"/>
<dbReference type="InterPro" id="IPR013517">
    <property type="entry name" value="FG-GAP"/>
</dbReference>
<reference evidence="3" key="1">
    <citation type="submission" date="2020-11" db="EMBL/GenBank/DDBJ databases">
        <title>Whole-genome analyses of Nonomuraea sp. K274.</title>
        <authorList>
            <person name="Veyisoglu A."/>
        </authorList>
    </citation>
    <scope>NUCLEOTIDE SEQUENCE</scope>
    <source>
        <strain evidence="3">K274</strain>
    </source>
</reference>
<dbReference type="PANTHER" id="PTHR44103">
    <property type="entry name" value="PROPROTEIN CONVERTASE P"/>
    <property type="match status" value="1"/>
</dbReference>
<evidence type="ECO:0000256" key="2">
    <source>
        <dbReference type="SAM" id="SignalP"/>
    </source>
</evidence>
<dbReference type="Proteomes" id="UP000605361">
    <property type="component" value="Unassembled WGS sequence"/>
</dbReference>
<dbReference type="Pfam" id="PF13517">
    <property type="entry name" value="FG-GAP_3"/>
    <property type="match status" value="1"/>
</dbReference>
<feature type="signal peptide" evidence="2">
    <location>
        <begin position="1"/>
        <end position="32"/>
    </location>
</feature>
<proteinExistence type="predicted"/>
<dbReference type="InterPro" id="IPR028994">
    <property type="entry name" value="Integrin_alpha_N"/>
</dbReference>